<accession>X1D251</accession>
<proteinExistence type="predicted"/>
<dbReference type="Pfam" id="PF13676">
    <property type="entry name" value="TIR_2"/>
    <property type="match status" value="1"/>
</dbReference>
<evidence type="ECO:0000313" key="2">
    <source>
        <dbReference type="EMBL" id="GAH14247.1"/>
    </source>
</evidence>
<dbReference type="AlphaFoldDB" id="X1D251"/>
<sequence length="94" mass="10950">SDMDIIEYMDKNLTKCQSLILFCSESIKNSEAVKAEWHAFFYKCLKMKNLKIIPVFEKISDVPTLLGPYLHIEYNSSEFDNFIEKLHKNIVGSI</sequence>
<dbReference type="SUPFAM" id="SSF52200">
    <property type="entry name" value="Toll/Interleukin receptor TIR domain"/>
    <property type="match status" value="1"/>
</dbReference>
<reference evidence="2" key="1">
    <citation type="journal article" date="2014" name="Front. Microbiol.">
        <title>High frequency of phylogenetically diverse reductive dehalogenase-homologous genes in deep subseafloor sedimentary metagenomes.</title>
        <authorList>
            <person name="Kawai M."/>
            <person name="Futagami T."/>
            <person name="Toyoda A."/>
            <person name="Takaki Y."/>
            <person name="Nishi S."/>
            <person name="Hori S."/>
            <person name="Arai W."/>
            <person name="Tsubouchi T."/>
            <person name="Morono Y."/>
            <person name="Uchiyama I."/>
            <person name="Ito T."/>
            <person name="Fujiyama A."/>
            <person name="Inagaki F."/>
            <person name="Takami H."/>
        </authorList>
    </citation>
    <scope>NUCLEOTIDE SEQUENCE</scope>
    <source>
        <strain evidence="2">Expedition CK06-06</strain>
    </source>
</reference>
<feature type="domain" description="TIR" evidence="1">
    <location>
        <begin position="4"/>
        <end position="86"/>
    </location>
</feature>
<feature type="non-terminal residue" evidence="2">
    <location>
        <position position="1"/>
    </location>
</feature>
<name>X1D251_9ZZZZ</name>
<dbReference type="Gene3D" id="3.40.50.10140">
    <property type="entry name" value="Toll/interleukin-1 receptor homology (TIR) domain"/>
    <property type="match status" value="1"/>
</dbReference>
<gene>
    <name evidence="2" type="ORF">S01H4_56499</name>
</gene>
<dbReference type="InterPro" id="IPR000157">
    <property type="entry name" value="TIR_dom"/>
</dbReference>
<comment type="caution">
    <text evidence="2">The sequence shown here is derived from an EMBL/GenBank/DDBJ whole genome shotgun (WGS) entry which is preliminary data.</text>
</comment>
<protein>
    <recommendedName>
        <fullName evidence="1">TIR domain-containing protein</fullName>
    </recommendedName>
</protein>
<evidence type="ECO:0000259" key="1">
    <source>
        <dbReference type="Pfam" id="PF13676"/>
    </source>
</evidence>
<dbReference type="EMBL" id="BART01032742">
    <property type="protein sequence ID" value="GAH14247.1"/>
    <property type="molecule type" value="Genomic_DNA"/>
</dbReference>
<dbReference type="InterPro" id="IPR035897">
    <property type="entry name" value="Toll_tir_struct_dom_sf"/>
</dbReference>
<dbReference type="GO" id="GO:0007165">
    <property type="term" value="P:signal transduction"/>
    <property type="evidence" value="ECO:0007669"/>
    <property type="project" value="InterPro"/>
</dbReference>
<organism evidence="2">
    <name type="scientific">marine sediment metagenome</name>
    <dbReference type="NCBI Taxonomy" id="412755"/>
    <lineage>
        <taxon>unclassified sequences</taxon>
        <taxon>metagenomes</taxon>
        <taxon>ecological metagenomes</taxon>
    </lineage>
</organism>